<evidence type="ECO:0000256" key="6">
    <source>
        <dbReference type="ARBA" id="ARBA00022723"/>
    </source>
</evidence>
<dbReference type="EMBL" id="JAGSXJ010000029">
    <property type="protein sequence ID" value="KAH6670979.1"/>
    <property type="molecule type" value="Genomic_DNA"/>
</dbReference>
<dbReference type="PROSITE" id="PS00088">
    <property type="entry name" value="SOD_MN"/>
    <property type="match status" value="1"/>
</dbReference>
<evidence type="ECO:0000256" key="12">
    <source>
        <dbReference type="PIRSR" id="PIRSR000349-1"/>
    </source>
</evidence>
<dbReference type="GO" id="GO:0004784">
    <property type="term" value="F:superoxide dismutase activity"/>
    <property type="evidence" value="ECO:0007669"/>
    <property type="project" value="UniProtKB-EC"/>
</dbReference>
<dbReference type="PRINTS" id="PR01703">
    <property type="entry name" value="MNSODISMTASE"/>
</dbReference>
<name>A0A9P8V490_9PEZI</name>
<dbReference type="Gene3D" id="1.10.287.990">
    <property type="entry name" value="Fe,Mn superoxide dismutase (SOD) domain"/>
    <property type="match status" value="1"/>
</dbReference>
<dbReference type="InterPro" id="IPR036314">
    <property type="entry name" value="SOD_C_sf"/>
</dbReference>
<evidence type="ECO:0000313" key="17">
    <source>
        <dbReference type="Proteomes" id="UP000770015"/>
    </source>
</evidence>
<dbReference type="Pfam" id="PF00081">
    <property type="entry name" value="Sod_Fe_N"/>
    <property type="match status" value="1"/>
</dbReference>
<comment type="cofactor">
    <cofactor evidence="1">
        <name>Mn(2+)</name>
        <dbReference type="ChEBI" id="CHEBI:29035"/>
    </cofactor>
</comment>
<dbReference type="InterPro" id="IPR019833">
    <property type="entry name" value="Mn/Fe_SOD_BS"/>
</dbReference>
<dbReference type="Pfam" id="PF02777">
    <property type="entry name" value="Sod_Fe_C"/>
    <property type="match status" value="1"/>
</dbReference>
<dbReference type="SUPFAM" id="SSF46609">
    <property type="entry name" value="Fe,Mn superoxide dismutase (SOD), N-terminal domain"/>
    <property type="match status" value="1"/>
</dbReference>
<comment type="caution">
    <text evidence="16">The sequence shown here is derived from an EMBL/GenBank/DDBJ whole genome shotgun (WGS) entry which is preliminary data.</text>
</comment>
<evidence type="ECO:0000256" key="9">
    <source>
        <dbReference type="ARBA" id="ARBA00023128"/>
    </source>
</evidence>
<gene>
    <name evidence="16" type="ORF">F5X68DRAFT_175576</name>
</gene>
<evidence type="ECO:0000256" key="11">
    <source>
        <dbReference type="ARBA" id="ARBA00049204"/>
    </source>
</evidence>
<dbReference type="Gene3D" id="3.55.40.20">
    <property type="entry name" value="Iron/manganese superoxide dismutase, C-terminal domain"/>
    <property type="match status" value="1"/>
</dbReference>
<evidence type="ECO:0000256" key="5">
    <source>
        <dbReference type="ARBA" id="ARBA00011881"/>
    </source>
</evidence>
<evidence type="ECO:0000256" key="1">
    <source>
        <dbReference type="ARBA" id="ARBA00001936"/>
    </source>
</evidence>
<dbReference type="InterPro" id="IPR019831">
    <property type="entry name" value="Mn/Fe_SOD_N"/>
</dbReference>
<accession>A0A9P8V490</accession>
<organism evidence="16 17">
    <name type="scientific">Plectosphaerella plurivora</name>
    <dbReference type="NCBI Taxonomy" id="936078"/>
    <lineage>
        <taxon>Eukaryota</taxon>
        <taxon>Fungi</taxon>
        <taxon>Dikarya</taxon>
        <taxon>Ascomycota</taxon>
        <taxon>Pezizomycotina</taxon>
        <taxon>Sordariomycetes</taxon>
        <taxon>Hypocreomycetidae</taxon>
        <taxon>Glomerellales</taxon>
        <taxon>Plectosphaerellaceae</taxon>
        <taxon>Plectosphaerella</taxon>
    </lineage>
</organism>
<dbReference type="Proteomes" id="UP000770015">
    <property type="component" value="Unassembled WGS sequence"/>
</dbReference>
<feature type="binding site" evidence="12">
    <location>
        <position position="166"/>
    </location>
    <ligand>
        <name>Mn(2+)</name>
        <dbReference type="ChEBI" id="CHEBI:29035"/>
    </ligand>
</feature>
<protein>
    <recommendedName>
        <fullName evidence="13">Superoxide dismutase</fullName>
        <ecNumber evidence="13">1.15.1.1</ecNumber>
    </recommendedName>
</protein>
<dbReference type="SUPFAM" id="SSF54719">
    <property type="entry name" value="Fe,Mn superoxide dismutase (SOD), C-terminal domain"/>
    <property type="match status" value="1"/>
</dbReference>
<dbReference type="AlphaFoldDB" id="A0A9P8V490"/>
<keyword evidence="6 12" id="KW-0479">Metal-binding</keyword>
<comment type="catalytic activity">
    <reaction evidence="11 13">
        <text>2 superoxide + 2 H(+) = H2O2 + O2</text>
        <dbReference type="Rhea" id="RHEA:20696"/>
        <dbReference type="ChEBI" id="CHEBI:15378"/>
        <dbReference type="ChEBI" id="CHEBI:15379"/>
        <dbReference type="ChEBI" id="CHEBI:16240"/>
        <dbReference type="ChEBI" id="CHEBI:18421"/>
        <dbReference type="EC" id="1.15.1.1"/>
    </reaction>
</comment>
<proteinExistence type="inferred from homology"/>
<evidence type="ECO:0000259" key="15">
    <source>
        <dbReference type="Pfam" id="PF02777"/>
    </source>
</evidence>
<evidence type="ECO:0000313" key="16">
    <source>
        <dbReference type="EMBL" id="KAH6670979.1"/>
    </source>
</evidence>
<dbReference type="PANTHER" id="PTHR11404:SF29">
    <property type="entry name" value="SUPEROXIDE DISMUTASE"/>
    <property type="match status" value="1"/>
</dbReference>
<dbReference type="EC" id="1.15.1.1" evidence="13"/>
<evidence type="ECO:0000256" key="7">
    <source>
        <dbReference type="ARBA" id="ARBA00022946"/>
    </source>
</evidence>
<evidence type="ECO:0000256" key="13">
    <source>
        <dbReference type="RuleBase" id="RU000414"/>
    </source>
</evidence>
<keyword evidence="7" id="KW-0809">Transit peptide</keyword>
<dbReference type="InterPro" id="IPR019832">
    <property type="entry name" value="Mn/Fe_SOD_C"/>
</dbReference>
<dbReference type="OrthoDB" id="239262at2759"/>
<keyword evidence="8 13" id="KW-0560">Oxidoreductase</keyword>
<feature type="binding site" evidence="12">
    <location>
        <position position="75"/>
    </location>
    <ligand>
        <name>Mn(2+)</name>
        <dbReference type="ChEBI" id="CHEBI:29035"/>
    </ligand>
</feature>
<comment type="subunit">
    <text evidence="5">Homotetramer.</text>
</comment>
<dbReference type="GO" id="GO:0005759">
    <property type="term" value="C:mitochondrial matrix"/>
    <property type="evidence" value="ECO:0007669"/>
    <property type="project" value="UniProtKB-SubCell"/>
</dbReference>
<evidence type="ECO:0000259" key="14">
    <source>
        <dbReference type="Pfam" id="PF00081"/>
    </source>
</evidence>
<feature type="binding site" evidence="12">
    <location>
        <position position="162"/>
    </location>
    <ligand>
        <name>Mn(2+)</name>
        <dbReference type="ChEBI" id="CHEBI:29035"/>
    </ligand>
</feature>
<feature type="domain" description="Manganese/iron superoxide dismutase C-terminal" evidence="15">
    <location>
        <begin position="97"/>
        <end position="193"/>
    </location>
</feature>
<keyword evidence="9" id="KW-0496">Mitochondrion</keyword>
<keyword evidence="10" id="KW-0464">Manganese</keyword>
<dbReference type="InterPro" id="IPR050265">
    <property type="entry name" value="Fe/Mn_Superoxide_Dismutase"/>
</dbReference>
<evidence type="ECO:0000256" key="8">
    <source>
        <dbReference type="ARBA" id="ARBA00023002"/>
    </source>
</evidence>
<dbReference type="InterPro" id="IPR001189">
    <property type="entry name" value="Mn/Fe_SOD"/>
</dbReference>
<dbReference type="FunFam" id="3.55.40.20:FF:000004">
    <property type="entry name" value="Superoxide dismutase [Fe]"/>
    <property type="match status" value="1"/>
</dbReference>
<dbReference type="GO" id="GO:0030145">
    <property type="term" value="F:manganese ion binding"/>
    <property type="evidence" value="ECO:0007669"/>
    <property type="project" value="TreeGrafter"/>
</dbReference>
<evidence type="ECO:0000256" key="4">
    <source>
        <dbReference type="ARBA" id="ARBA00008714"/>
    </source>
</evidence>
<evidence type="ECO:0000256" key="2">
    <source>
        <dbReference type="ARBA" id="ARBA00002170"/>
    </source>
</evidence>
<comment type="similarity">
    <text evidence="4 13">Belongs to the iron/manganese superoxide dismutase family.</text>
</comment>
<evidence type="ECO:0000256" key="10">
    <source>
        <dbReference type="ARBA" id="ARBA00023211"/>
    </source>
</evidence>
<feature type="binding site" evidence="12">
    <location>
        <position position="30"/>
    </location>
    <ligand>
        <name>Mn(2+)</name>
        <dbReference type="ChEBI" id="CHEBI:29035"/>
    </ligand>
</feature>
<dbReference type="InterPro" id="IPR036324">
    <property type="entry name" value="Mn/Fe_SOD_N_sf"/>
</dbReference>
<dbReference type="PIRSF" id="PIRSF000349">
    <property type="entry name" value="SODismutase"/>
    <property type="match status" value="1"/>
</dbReference>
<evidence type="ECO:0000256" key="3">
    <source>
        <dbReference type="ARBA" id="ARBA00004305"/>
    </source>
</evidence>
<dbReference type="FunFam" id="1.10.287.990:FF:000001">
    <property type="entry name" value="Superoxide dismutase"/>
    <property type="match status" value="1"/>
</dbReference>
<feature type="domain" description="Manganese/iron superoxide dismutase N-terminal" evidence="14">
    <location>
        <begin position="5"/>
        <end position="83"/>
    </location>
</feature>
<reference evidence="16" key="1">
    <citation type="journal article" date="2021" name="Nat. Commun.">
        <title>Genetic determinants of endophytism in the Arabidopsis root mycobiome.</title>
        <authorList>
            <person name="Mesny F."/>
            <person name="Miyauchi S."/>
            <person name="Thiergart T."/>
            <person name="Pickel B."/>
            <person name="Atanasova L."/>
            <person name="Karlsson M."/>
            <person name="Huettel B."/>
            <person name="Barry K.W."/>
            <person name="Haridas S."/>
            <person name="Chen C."/>
            <person name="Bauer D."/>
            <person name="Andreopoulos W."/>
            <person name="Pangilinan J."/>
            <person name="LaButti K."/>
            <person name="Riley R."/>
            <person name="Lipzen A."/>
            <person name="Clum A."/>
            <person name="Drula E."/>
            <person name="Henrissat B."/>
            <person name="Kohler A."/>
            <person name="Grigoriev I.V."/>
            <person name="Martin F.M."/>
            <person name="Hacquard S."/>
        </authorList>
    </citation>
    <scope>NUCLEOTIDE SEQUENCE</scope>
    <source>
        <strain evidence="16">MPI-SDFR-AT-0117</strain>
    </source>
</reference>
<comment type="function">
    <text evidence="2">Destroys superoxide anion radicals which are normally produced within the cells and which are toxic to biological systems.</text>
</comment>
<dbReference type="PANTHER" id="PTHR11404">
    <property type="entry name" value="SUPEROXIDE DISMUTASE 2"/>
    <property type="match status" value="1"/>
</dbReference>
<comment type="subcellular location">
    <subcellularLocation>
        <location evidence="3">Mitochondrion matrix</location>
    </subcellularLocation>
</comment>
<comment type="function">
    <text evidence="13">Destroys radicals which are normally produced within the cells and which are toxic to biological systems.</text>
</comment>
<keyword evidence="17" id="KW-1185">Reference proteome</keyword>
<sequence>MAVATYTLPPLPYAYNALEPAISEAIMRLHHDKHHQAYVTNINAAVGNYSTSTSLADQIALQSAINFNGGGHINHSLFWRNLAPANSTEASPASAPSLAIAVDVEFGSFDAMIDIFSKELVAVQGSGWAWLVREERGGRLRIVTREDQDPVVKGEVPIIGVDVWEHAYYLQYENRRAAYVDAIWAVINWKEAEVRYKSTRNEVFKSLGIDIKGL</sequence>